<comment type="similarity">
    <text evidence="2">Belongs to the POA1 family.</text>
</comment>
<evidence type="ECO:0000256" key="2">
    <source>
        <dbReference type="ARBA" id="ARBA00006575"/>
    </source>
</evidence>
<comment type="catalytic activity">
    <reaction evidence="6">
        <text>ADP-alpha-D-ribose 1''-phosphate + H2O = ADP-D-ribose + phosphate</text>
        <dbReference type="Rhea" id="RHEA:25029"/>
        <dbReference type="ChEBI" id="CHEBI:15377"/>
        <dbReference type="ChEBI" id="CHEBI:43474"/>
        <dbReference type="ChEBI" id="CHEBI:57967"/>
        <dbReference type="ChEBI" id="CHEBI:58753"/>
        <dbReference type="EC" id="3.1.3.84"/>
    </reaction>
</comment>
<dbReference type="Proteomes" id="UP001201262">
    <property type="component" value="Unassembled WGS sequence"/>
</dbReference>
<dbReference type="EMBL" id="JAJTJA010000011">
    <property type="protein sequence ID" value="KAH8692240.1"/>
    <property type="molecule type" value="Genomic_DNA"/>
</dbReference>
<proteinExistence type="inferred from homology"/>
<organism evidence="8 9">
    <name type="scientific">Talaromyces proteolyticus</name>
    <dbReference type="NCBI Taxonomy" id="1131652"/>
    <lineage>
        <taxon>Eukaryota</taxon>
        <taxon>Fungi</taxon>
        <taxon>Dikarya</taxon>
        <taxon>Ascomycota</taxon>
        <taxon>Pezizomycotina</taxon>
        <taxon>Eurotiomycetes</taxon>
        <taxon>Eurotiomycetidae</taxon>
        <taxon>Eurotiales</taxon>
        <taxon>Trichocomaceae</taxon>
        <taxon>Talaromyces</taxon>
        <taxon>Talaromyces sect. Bacilispori</taxon>
    </lineage>
</organism>
<reference evidence="8" key="1">
    <citation type="submission" date="2021-12" db="EMBL/GenBank/DDBJ databases">
        <title>Convergent genome expansion in fungi linked to evolution of root-endophyte symbiosis.</title>
        <authorList>
            <consortium name="DOE Joint Genome Institute"/>
            <person name="Ke Y.-H."/>
            <person name="Bonito G."/>
            <person name="Liao H.-L."/>
            <person name="Looney B."/>
            <person name="Rojas-Flechas A."/>
            <person name="Nash J."/>
            <person name="Hameed K."/>
            <person name="Schadt C."/>
            <person name="Martin F."/>
            <person name="Crous P.W."/>
            <person name="Miettinen O."/>
            <person name="Magnuson J.K."/>
            <person name="Labbe J."/>
            <person name="Jacobson D."/>
            <person name="Doktycz M.J."/>
            <person name="Veneault-Fourrey C."/>
            <person name="Kuo A."/>
            <person name="Mondo S."/>
            <person name="Calhoun S."/>
            <person name="Riley R."/>
            <person name="Ohm R."/>
            <person name="LaButti K."/>
            <person name="Andreopoulos B."/>
            <person name="Pangilinan J."/>
            <person name="Nolan M."/>
            <person name="Tritt A."/>
            <person name="Clum A."/>
            <person name="Lipzen A."/>
            <person name="Daum C."/>
            <person name="Barry K."/>
            <person name="Grigoriev I.V."/>
            <person name="Vilgalys R."/>
        </authorList>
    </citation>
    <scope>NUCLEOTIDE SEQUENCE</scope>
    <source>
        <strain evidence="8">PMI_201</strain>
    </source>
</reference>
<dbReference type="InterPro" id="IPR002589">
    <property type="entry name" value="Macro_dom"/>
</dbReference>
<dbReference type="GO" id="GO:0140291">
    <property type="term" value="P:peptidyl-glutamate ADP-deribosylation"/>
    <property type="evidence" value="ECO:0007669"/>
    <property type="project" value="TreeGrafter"/>
</dbReference>
<dbReference type="CDD" id="cd02901">
    <property type="entry name" value="Macro_Poa1p-like"/>
    <property type="match status" value="1"/>
</dbReference>
<comment type="caution">
    <text evidence="8">The sequence shown here is derived from an EMBL/GenBank/DDBJ whole genome shotgun (WGS) entry which is preliminary data.</text>
</comment>
<evidence type="ECO:0000256" key="3">
    <source>
        <dbReference type="ARBA" id="ARBA00012983"/>
    </source>
</evidence>
<evidence type="ECO:0000256" key="1">
    <source>
        <dbReference type="ARBA" id="ARBA00002432"/>
    </source>
</evidence>
<gene>
    <name evidence="8" type="ORF">BGW36DRAFT_43959</name>
</gene>
<comment type="function">
    <text evidence="1">Highly specific phosphatase involved in the metabolism of ADP-ribose 1''-phosphate (Appr1p) which is produced as a consequence of tRNA splicing.</text>
</comment>
<keyword evidence="9" id="KW-1185">Reference proteome</keyword>
<dbReference type="RefSeq" id="XP_046068237.1">
    <property type="nucleotide sequence ID" value="XM_046221508.1"/>
</dbReference>
<dbReference type="InterPro" id="IPR043472">
    <property type="entry name" value="Macro_dom-like"/>
</dbReference>
<dbReference type="InterPro" id="IPR050892">
    <property type="entry name" value="ADP-ribose_metab_enzymes"/>
</dbReference>
<name>A0AAD4KNY1_9EURO</name>
<dbReference type="SUPFAM" id="SSF52949">
    <property type="entry name" value="Macro domain-like"/>
    <property type="match status" value="1"/>
</dbReference>
<dbReference type="Gene3D" id="3.40.220.10">
    <property type="entry name" value="Leucine Aminopeptidase, subunit E, domain 1"/>
    <property type="match status" value="1"/>
</dbReference>
<protein>
    <recommendedName>
        <fullName evidence="4">ADP-ribose 1''-phosphate phosphatase</fullName>
        <ecNumber evidence="3">3.1.3.84</ecNumber>
    </recommendedName>
</protein>
<feature type="domain" description="Macro" evidence="7">
    <location>
        <begin position="1"/>
        <end position="194"/>
    </location>
</feature>
<accession>A0AAD4KNY1</accession>
<dbReference type="GeneID" id="70251795"/>
<dbReference type="GO" id="GO:0004721">
    <property type="term" value="F:phosphoprotein phosphatase activity"/>
    <property type="evidence" value="ECO:0007669"/>
    <property type="project" value="UniProtKB-KW"/>
</dbReference>
<sequence length="194" mass="21888">MIITEVEGDLFDAPDGAVLIHACNCLGSWGGGIAKAFQAKYPAAYEIYKEHCRDLRQSSRSQTLIHPDTGEEQDVRFPLGTALIIPPQKEDYESDTPAKKHWIVCLFTSYAYGRSVSPPHIVLANSVHALRDMKRQLEEIHRQGKAEWDGKLHTCRFNSGLFRVRWEDSKAVLEKELDETEGVQEIVVVRPRGG</sequence>
<evidence type="ECO:0000313" key="8">
    <source>
        <dbReference type="EMBL" id="KAH8692240.1"/>
    </source>
</evidence>
<dbReference type="PROSITE" id="PS51154">
    <property type="entry name" value="MACRO"/>
    <property type="match status" value="1"/>
</dbReference>
<evidence type="ECO:0000256" key="4">
    <source>
        <dbReference type="ARBA" id="ARBA00019744"/>
    </source>
</evidence>
<evidence type="ECO:0000256" key="6">
    <source>
        <dbReference type="ARBA" id="ARBA00034427"/>
    </source>
</evidence>
<keyword evidence="5" id="KW-0378">Hydrolase</keyword>
<dbReference type="PANTHER" id="PTHR12521:SF0">
    <property type="entry name" value="ADP-RIBOSE GLYCOHYDROLASE OARD1"/>
    <property type="match status" value="1"/>
</dbReference>
<dbReference type="Pfam" id="PF01661">
    <property type="entry name" value="Macro"/>
    <property type="match status" value="1"/>
</dbReference>
<keyword evidence="5" id="KW-0904">Protein phosphatase</keyword>
<evidence type="ECO:0000256" key="5">
    <source>
        <dbReference type="ARBA" id="ARBA00022912"/>
    </source>
</evidence>
<dbReference type="AlphaFoldDB" id="A0AAD4KNY1"/>
<dbReference type="EC" id="3.1.3.84" evidence="3"/>
<evidence type="ECO:0000313" key="9">
    <source>
        <dbReference type="Proteomes" id="UP001201262"/>
    </source>
</evidence>
<dbReference type="SMART" id="SM00506">
    <property type="entry name" value="A1pp"/>
    <property type="match status" value="1"/>
</dbReference>
<dbReference type="PANTHER" id="PTHR12521">
    <property type="entry name" value="PROTEIN C6ORF130"/>
    <property type="match status" value="1"/>
</dbReference>
<evidence type="ECO:0000259" key="7">
    <source>
        <dbReference type="PROSITE" id="PS51154"/>
    </source>
</evidence>